<dbReference type="NCBIfam" id="NF008528">
    <property type="entry name" value="PRK11463.1-2"/>
    <property type="match status" value="1"/>
</dbReference>
<evidence type="ECO:0000256" key="1">
    <source>
        <dbReference type="SAM" id="MobiDB-lite"/>
    </source>
</evidence>
<dbReference type="OrthoDB" id="9792788at2"/>
<dbReference type="PANTHER" id="PTHR35335">
    <property type="entry name" value="UPF0716 PROTEIN FXSA"/>
    <property type="match status" value="1"/>
</dbReference>
<dbReference type="AlphaFoldDB" id="A0A4R6VFF6"/>
<dbReference type="Proteomes" id="UP000295391">
    <property type="component" value="Unassembled WGS sequence"/>
</dbReference>
<feature type="region of interest" description="Disordered" evidence="1">
    <location>
        <begin position="127"/>
        <end position="158"/>
    </location>
</feature>
<gene>
    <name evidence="3" type="ORF">ATL17_2908</name>
</gene>
<evidence type="ECO:0000313" key="4">
    <source>
        <dbReference type="Proteomes" id="UP000295391"/>
    </source>
</evidence>
<feature type="transmembrane region" description="Helical" evidence="2">
    <location>
        <begin position="29"/>
        <end position="47"/>
    </location>
</feature>
<dbReference type="RefSeq" id="WP_133573496.1">
    <property type="nucleotide sequence ID" value="NZ_SNYR01000003.1"/>
</dbReference>
<evidence type="ECO:0000256" key="2">
    <source>
        <dbReference type="SAM" id="Phobius"/>
    </source>
</evidence>
<feature type="transmembrane region" description="Helical" evidence="2">
    <location>
        <begin position="5"/>
        <end position="23"/>
    </location>
</feature>
<sequence>MSRILFALFVVVPIIEIAIFVALGGLIGFWWTMGGIVFTAILGSFLLRQQGMSVLFSIQNKLNAGGFPAQEIVDGVMLAIAGALLLTPGFFTDAVGFSLFVPQVRHFLFAELRKRVKIVSASSYQSQYHSGFSDPHRTRDEDGVIDFDDEDWRDDKRG</sequence>
<evidence type="ECO:0000313" key="3">
    <source>
        <dbReference type="EMBL" id="TDQ61805.1"/>
    </source>
</evidence>
<organism evidence="3 4">
    <name type="scientific">Maritalea mobilis</name>
    <dbReference type="NCBI Taxonomy" id="483324"/>
    <lineage>
        <taxon>Bacteria</taxon>
        <taxon>Pseudomonadati</taxon>
        <taxon>Pseudomonadota</taxon>
        <taxon>Alphaproteobacteria</taxon>
        <taxon>Hyphomicrobiales</taxon>
        <taxon>Devosiaceae</taxon>
        <taxon>Maritalea</taxon>
    </lineage>
</organism>
<feature type="compositionally biased region" description="Acidic residues" evidence="1">
    <location>
        <begin position="143"/>
        <end position="152"/>
    </location>
</feature>
<dbReference type="GO" id="GO:0016020">
    <property type="term" value="C:membrane"/>
    <property type="evidence" value="ECO:0007669"/>
    <property type="project" value="InterPro"/>
</dbReference>
<accession>A0A4R6VFF6</accession>
<dbReference type="Pfam" id="PF04186">
    <property type="entry name" value="FxsA"/>
    <property type="match status" value="1"/>
</dbReference>
<dbReference type="InterPro" id="IPR007313">
    <property type="entry name" value="FxsA"/>
</dbReference>
<keyword evidence="2" id="KW-0812">Transmembrane</keyword>
<keyword evidence="2" id="KW-1133">Transmembrane helix</keyword>
<name>A0A4R6VFF6_9HYPH</name>
<keyword evidence="4" id="KW-1185">Reference proteome</keyword>
<keyword evidence="2" id="KW-0472">Membrane</keyword>
<dbReference type="EMBL" id="SNYR01000003">
    <property type="protein sequence ID" value="TDQ61805.1"/>
    <property type="molecule type" value="Genomic_DNA"/>
</dbReference>
<dbReference type="PANTHER" id="PTHR35335:SF1">
    <property type="entry name" value="UPF0716 PROTEIN FXSA"/>
    <property type="match status" value="1"/>
</dbReference>
<proteinExistence type="predicted"/>
<protein>
    <submittedName>
        <fullName evidence="3">UPF0716 protein FxsA</fullName>
    </submittedName>
</protein>
<reference evidence="3 4" key="1">
    <citation type="submission" date="2019-03" db="EMBL/GenBank/DDBJ databases">
        <title>Genomic Encyclopedia of Type Strains, Phase III (KMG-III): the genomes of soil and plant-associated and newly described type strains.</title>
        <authorList>
            <person name="Whitman W."/>
        </authorList>
    </citation>
    <scope>NUCLEOTIDE SEQUENCE [LARGE SCALE GENOMIC DNA]</scope>
    <source>
        <strain evidence="3 4">CGMCC 1.7002</strain>
    </source>
</reference>
<comment type="caution">
    <text evidence="3">The sequence shown here is derived from an EMBL/GenBank/DDBJ whole genome shotgun (WGS) entry which is preliminary data.</text>
</comment>